<dbReference type="EMBL" id="JAXIOK010000005">
    <property type="protein sequence ID" value="KAK4771265.1"/>
    <property type="molecule type" value="Genomic_DNA"/>
</dbReference>
<protein>
    <submittedName>
        <fullName evidence="1">Uncharacterized protein</fullName>
    </submittedName>
</protein>
<reference evidence="1 2" key="1">
    <citation type="journal article" date="2023" name="Hortic Res">
        <title>Pangenome of water caltrop reveals structural variations and asymmetric subgenome divergence after allopolyploidization.</title>
        <authorList>
            <person name="Zhang X."/>
            <person name="Chen Y."/>
            <person name="Wang L."/>
            <person name="Yuan Y."/>
            <person name="Fang M."/>
            <person name="Shi L."/>
            <person name="Lu R."/>
            <person name="Comes H.P."/>
            <person name="Ma Y."/>
            <person name="Chen Y."/>
            <person name="Huang G."/>
            <person name="Zhou Y."/>
            <person name="Zheng Z."/>
            <person name="Qiu Y."/>
        </authorList>
    </citation>
    <scope>NUCLEOTIDE SEQUENCE [LARGE SCALE GENOMIC DNA]</scope>
    <source>
        <tissue evidence="1">Roots</tissue>
    </source>
</reference>
<gene>
    <name evidence="1" type="ORF">SAY87_031797</name>
</gene>
<accession>A0AAN7KWM6</accession>
<proteinExistence type="predicted"/>
<evidence type="ECO:0000313" key="1">
    <source>
        <dbReference type="EMBL" id="KAK4771265.1"/>
    </source>
</evidence>
<comment type="caution">
    <text evidence="1">The sequence shown here is derived from an EMBL/GenBank/DDBJ whole genome shotgun (WGS) entry which is preliminary data.</text>
</comment>
<dbReference type="Proteomes" id="UP001345219">
    <property type="component" value="Chromosome 24"/>
</dbReference>
<dbReference type="AlphaFoldDB" id="A0AAN7KWM6"/>
<evidence type="ECO:0000313" key="2">
    <source>
        <dbReference type="Proteomes" id="UP001345219"/>
    </source>
</evidence>
<organism evidence="1 2">
    <name type="scientific">Trapa incisa</name>
    <dbReference type="NCBI Taxonomy" id="236973"/>
    <lineage>
        <taxon>Eukaryota</taxon>
        <taxon>Viridiplantae</taxon>
        <taxon>Streptophyta</taxon>
        <taxon>Embryophyta</taxon>
        <taxon>Tracheophyta</taxon>
        <taxon>Spermatophyta</taxon>
        <taxon>Magnoliopsida</taxon>
        <taxon>eudicotyledons</taxon>
        <taxon>Gunneridae</taxon>
        <taxon>Pentapetalae</taxon>
        <taxon>rosids</taxon>
        <taxon>malvids</taxon>
        <taxon>Myrtales</taxon>
        <taxon>Lythraceae</taxon>
        <taxon>Trapa</taxon>
    </lineage>
</organism>
<sequence length="154" mass="17004">MLGNLTHDQSHPPGKKKFTQHTVVVLALCLRTVKMIGRTTIAVRAAYLLWSLLATANPKYSGFKLELGKQLIITFPIPSPGLLGSSYGEEKDGLIAHSKSNRRKSEVSSIFLLNERRKSNSLVESSMIGMESCGHSPFNCSALRKQKSMEIFPT</sequence>
<name>A0AAN7KWM6_9MYRT</name>
<keyword evidence="2" id="KW-1185">Reference proteome</keyword>